<dbReference type="AlphaFoldDB" id="A0AB39M0S2"/>
<evidence type="ECO:0000256" key="1">
    <source>
        <dbReference type="SAM" id="Phobius"/>
    </source>
</evidence>
<keyword evidence="1" id="KW-0472">Membrane</keyword>
<dbReference type="RefSeq" id="WP_160159613.1">
    <property type="nucleotide sequence ID" value="NZ_CP163431.1"/>
</dbReference>
<sequence>MSPHEKTAIRIIAAAFAVIVVGQFLRGIFGYLVALVVLCLLAIRFLGRR</sequence>
<gene>
    <name evidence="2" type="ORF">AB5J58_04155</name>
</gene>
<accession>A0AB39M0S2</accession>
<feature type="transmembrane region" description="Helical" evidence="1">
    <location>
        <begin position="7"/>
        <end position="25"/>
    </location>
</feature>
<keyword evidence="1" id="KW-0812">Transmembrane</keyword>
<evidence type="ECO:0008006" key="3">
    <source>
        <dbReference type="Google" id="ProtNLM"/>
    </source>
</evidence>
<protein>
    <recommendedName>
        <fullName evidence="3">AI-2E family transporter</fullName>
    </recommendedName>
</protein>
<feature type="transmembrane region" description="Helical" evidence="1">
    <location>
        <begin position="31"/>
        <end position="47"/>
    </location>
</feature>
<reference evidence="2" key="1">
    <citation type="submission" date="2024-07" db="EMBL/GenBank/DDBJ databases">
        <authorList>
            <person name="Yu S.T."/>
        </authorList>
    </citation>
    <scope>NUCLEOTIDE SEQUENCE</scope>
    <source>
        <strain evidence="2">R08</strain>
    </source>
</reference>
<name>A0AB39M0S2_9ACTN</name>
<evidence type="ECO:0000313" key="2">
    <source>
        <dbReference type="EMBL" id="XDP99423.1"/>
    </source>
</evidence>
<organism evidence="2">
    <name type="scientific">Streptomyces sp. R08</name>
    <dbReference type="NCBI Taxonomy" id="3238624"/>
    <lineage>
        <taxon>Bacteria</taxon>
        <taxon>Bacillati</taxon>
        <taxon>Actinomycetota</taxon>
        <taxon>Actinomycetes</taxon>
        <taxon>Kitasatosporales</taxon>
        <taxon>Streptomycetaceae</taxon>
        <taxon>Streptomyces</taxon>
    </lineage>
</organism>
<dbReference type="EMBL" id="CP163431">
    <property type="protein sequence ID" value="XDP99423.1"/>
    <property type="molecule type" value="Genomic_DNA"/>
</dbReference>
<keyword evidence="1" id="KW-1133">Transmembrane helix</keyword>
<proteinExistence type="predicted"/>